<evidence type="ECO:0000256" key="1">
    <source>
        <dbReference type="SAM" id="MobiDB-lite"/>
    </source>
</evidence>
<organism evidence="2 3">
    <name type="scientific">Penicillium chrysogenum</name>
    <name type="common">Penicillium notatum</name>
    <dbReference type="NCBI Taxonomy" id="5076"/>
    <lineage>
        <taxon>Eukaryota</taxon>
        <taxon>Fungi</taxon>
        <taxon>Dikarya</taxon>
        <taxon>Ascomycota</taxon>
        <taxon>Pezizomycotina</taxon>
        <taxon>Eurotiomycetes</taxon>
        <taxon>Eurotiomycetidae</taxon>
        <taxon>Eurotiales</taxon>
        <taxon>Aspergillaceae</taxon>
        <taxon>Penicillium</taxon>
        <taxon>Penicillium chrysogenum species complex</taxon>
    </lineage>
</organism>
<dbReference type="Proteomes" id="UP001220256">
    <property type="component" value="Unassembled WGS sequence"/>
</dbReference>
<gene>
    <name evidence="2" type="ORF">N7505_009238</name>
</gene>
<evidence type="ECO:0000313" key="2">
    <source>
        <dbReference type="EMBL" id="KAJ5259857.1"/>
    </source>
</evidence>
<accession>A0ABQ8W7Z3</accession>
<keyword evidence="3" id="KW-1185">Reference proteome</keyword>
<reference evidence="2 3" key="1">
    <citation type="journal article" date="2023" name="IMA Fungus">
        <title>Comparative genomic study of the Penicillium genus elucidates a diverse pangenome and 15 lateral gene transfer events.</title>
        <authorList>
            <person name="Petersen C."/>
            <person name="Sorensen T."/>
            <person name="Nielsen M.R."/>
            <person name="Sondergaard T.E."/>
            <person name="Sorensen J.L."/>
            <person name="Fitzpatrick D.A."/>
            <person name="Frisvad J.C."/>
            <person name="Nielsen K.L."/>
        </authorList>
    </citation>
    <scope>NUCLEOTIDE SEQUENCE [LARGE SCALE GENOMIC DNA]</scope>
    <source>
        <strain evidence="2 3">IBT 3361</strain>
    </source>
</reference>
<sequence>MSGSANETSISSHDAHATNPSSINITVGIQTASYAWDPELLQQVTTSCNTGKQPASRDPAAHLQPDPSFSELEIAVLWSN</sequence>
<comment type="caution">
    <text evidence="2">The sequence shown here is derived from an EMBL/GenBank/DDBJ whole genome shotgun (WGS) entry which is preliminary data.</text>
</comment>
<name>A0ABQ8W7Z3_PENCH</name>
<proteinExistence type="predicted"/>
<protein>
    <submittedName>
        <fullName evidence="2">Uncharacterized protein</fullName>
    </submittedName>
</protein>
<evidence type="ECO:0000313" key="3">
    <source>
        <dbReference type="Proteomes" id="UP001220256"/>
    </source>
</evidence>
<feature type="region of interest" description="Disordered" evidence="1">
    <location>
        <begin position="45"/>
        <end position="66"/>
    </location>
</feature>
<dbReference type="EMBL" id="JAPVEB010000008">
    <property type="protein sequence ID" value="KAJ5259857.1"/>
    <property type="molecule type" value="Genomic_DNA"/>
</dbReference>
<feature type="region of interest" description="Disordered" evidence="1">
    <location>
        <begin position="1"/>
        <end position="21"/>
    </location>
</feature>